<accession>D6AUG6</accession>
<dbReference type="Gene3D" id="3.40.50.1980">
    <property type="entry name" value="Nitrogenase molybdenum iron protein domain"/>
    <property type="match status" value="2"/>
</dbReference>
<organism evidence="3 4">
    <name type="scientific">Streptomyces filamentosus NRRL 15998</name>
    <dbReference type="NCBI Taxonomy" id="457431"/>
    <lineage>
        <taxon>Bacteria</taxon>
        <taxon>Bacillati</taxon>
        <taxon>Actinomycetota</taxon>
        <taxon>Actinomycetes</taxon>
        <taxon>Kitasatosporales</taxon>
        <taxon>Streptomycetaceae</taxon>
        <taxon>Streptomyces</taxon>
    </lineage>
</organism>
<dbReference type="Pfam" id="PF01497">
    <property type="entry name" value="Peripla_BP_2"/>
    <property type="match status" value="1"/>
</dbReference>
<feature type="domain" description="Fe/B12 periplasmic-binding" evidence="2">
    <location>
        <begin position="90"/>
        <end position="363"/>
    </location>
</feature>
<dbReference type="Proteomes" id="UP000003986">
    <property type="component" value="Unassembled WGS sequence"/>
</dbReference>
<dbReference type="SUPFAM" id="SSF53807">
    <property type="entry name" value="Helical backbone' metal receptor"/>
    <property type="match status" value="1"/>
</dbReference>
<dbReference type="InterPro" id="IPR050902">
    <property type="entry name" value="ABC_Transporter_SBP"/>
</dbReference>
<sequence length="367" mass="39031">MPRCPRSLHRRELLFMFQPHHDRPLTSCRRPRAVPNRPRAALLGALVALATVGATGCGGGDADARQKDEKRTIAFESCSRTVELDRIPKRVAITTDAIADTLFELGVGDRIVAKTRGESAPAPELKERLAALPGLGTRNPSVEALVGAKPDLLITDQVEKVSGKLGSPSIAELEKLGIATYVVGGGCAADLSEDTSGLEALDGDIRQLGTVFGVEARARKLADKLNGSLDDVRRQTAQEPRTKVAKLSQVAGQLYVTSGGLSNDVVERAGGTNVFADLPGQFAPVSPEQIVARDPQSIIVDNFTATTAGENEAMAYLKRTFPTVDAVKKQRVLVIDAAKSGARGSTRPVEGVAEIARFLHPSMSRSQ</sequence>
<evidence type="ECO:0000313" key="4">
    <source>
        <dbReference type="Proteomes" id="UP000003986"/>
    </source>
</evidence>
<evidence type="ECO:0000256" key="1">
    <source>
        <dbReference type="ARBA" id="ARBA00008814"/>
    </source>
</evidence>
<dbReference type="PROSITE" id="PS50983">
    <property type="entry name" value="FE_B12_PBP"/>
    <property type="match status" value="1"/>
</dbReference>
<reference evidence="4" key="2">
    <citation type="submission" date="2008-12" db="EMBL/GenBank/DDBJ databases">
        <title>Annotation of Streptomyces roseosporus strain NRRL 15998.</title>
        <authorList>
            <consortium name="The Broad Institute Genome Sequencing Platform"/>
            <consortium name="Broad Institute Microbial Sequencing Center"/>
            <person name="Fischbach M."/>
            <person name="Ward D."/>
            <person name="Young S."/>
            <person name="Kodira C.D."/>
            <person name="Zeng Q."/>
            <person name="Koehrsen M."/>
            <person name="Godfrey P."/>
            <person name="Alvarado L."/>
            <person name="Berlin A.M."/>
            <person name="Borenstein D."/>
            <person name="Chen Z."/>
            <person name="Engels R."/>
            <person name="Freedman E."/>
            <person name="Gellesch M."/>
            <person name="Goldberg J."/>
            <person name="Griggs A."/>
            <person name="Gujja S."/>
            <person name="Heiman D.I."/>
            <person name="Hepburn T.A."/>
            <person name="Howarth C."/>
            <person name="Jen D."/>
            <person name="Larson L."/>
            <person name="Lewis B."/>
            <person name="Mehta T."/>
            <person name="Park D."/>
            <person name="Pearson M."/>
            <person name="Roberts A."/>
            <person name="Saif S."/>
            <person name="Shea T.D."/>
            <person name="Shenoy N."/>
            <person name="Sisk P."/>
            <person name="Stolte C."/>
            <person name="Sykes S.N."/>
            <person name="Walk T."/>
            <person name="White J."/>
            <person name="Yandava C."/>
            <person name="Straight P."/>
            <person name="Clardy J."/>
            <person name="Hung D."/>
            <person name="Kolter R."/>
            <person name="Mekalanos J."/>
            <person name="Walker S."/>
            <person name="Walsh C.T."/>
            <person name="Wieland B.L.C."/>
            <person name="Ilzarbe M."/>
            <person name="Galagan J."/>
            <person name="Nusbaum C."/>
            <person name="Birren B."/>
        </authorList>
    </citation>
    <scope>NUCLEOTIDE SEQUENCE [LARGE SCALE GENOMIC DNA]</scope>
    <source>
        <strain evidence="4">NRRL 15998</strain>
    </source>
</reference>
<dbReference type="InterPro" id="IPR002491">
    <property type="entry name" value="ABC_transptr_periplasmic_BD"/>
</dbReference>
<dbReference type="PANTHER" id="PTHR30535">
    <property type="entry name" value="VITAMIN B12-BINDING PROTEIN"/>
    <property type="match status" value="1"/>
</dbReference>
<comment type="similarity">
    <text evidence="1">Belongs to the bacterial solute-binding protein 8 family.</text>
</comment>
<name>D6AUG6_STRFL</name>
<evidence type="ECO:0000313" key="3">
    <source>
        <dbReference type="EMBL" id="EFE78326.2"/>
    </source>
</evidence>
<gene>
    <name evidence="3" type="ORF">SSGG_05693</name>
</gene>
<dbReference type="PANTHER" id="PTHR30535:SF34">
    <property type="entry name" value="MOLYBDATE-BINDING PROTEIN MOLA"/>
    <property type="match status" value="1"/>
</dbReference>
<dbReference type="AlphaFoldDB" id="D6AUG6"/>
<protein>
    <submittedName>
        <fullName evidence="3">Predicted protein</fullName>
    </submittedName>
</protein>
<dbReference type="EMBL" id="DS999644">
    <property type="protein sequence ID" value="EFE78326.2"/>
    <property type="molecule type" value="Genomic_DNA"/>
</dbReference>
<reference evidence="4" key="1">
    <citation type="submission" date="2008-10" db="EMBL/GenBank/DDBJ databases">
        <authorList>
            <person name="Molnar K."/>
        </authorList>
    </citation>
    <scope>NUCLEOTIDE SEQUENCE [LARGE SCALE GENOMIC DNA]</scope>
    <source>
        <strain evidence="4">NRRL 15998</strain>
    </source>
</reference>
<proteinExistence type="inferred from homology"/>
<evidence type="ECO:0000259" key="2">
    <source>
        <dbReference type="PROSITE" id="PS50983"/>
    </source>
</evidence>